<comment type="caution">
    <text evidence="1">The sequence shown here is derived from an EMBL/GenBank/DDBJ whole genome shotgun (WGS) entry which is preliminary data.</text>
</comment>
<protein>
    <submittedName>
        <fullName evidence="1">Uncharacterized protein</fullName>
    </submittedName>
</protein>
<keyword evidence="2" id="KW-1185">Reference proteome</keyword>
<dbReference type="HOGENOM" id="CLU_1990411_0_0_7"/>
<reference evidence="1 2" key="1">
    <citation type="journal article" date="2014" name="Nature">
        <title>An environmental bacterial taxon with a large and distinct metabolic repertoire.</title>
        <authorList>
            <person name="Wilson M.C."/>
            <person name="Mori T."/>
            <person name="Ruckert C."/>
            <person name="Uria A.R."/>
            <person name="Helf M.J."/>
            <person name="Takada K."/>
            <person name="Gernert C."/>
            <person name="Steffens U.A."/>
            <person name="Heycke N."/>
            <person name="Schmitt S."/>
            <person name="Rinke C."/>
            <person name="Helfrich E.J."/>
            <person name="Brachmann A.O."/>
            <person name="Gurgui C."/>
            <person name="Wakimoto T."/>
            <person name="Kracht M."/>
            <person name="Crusemann M."/>
            <person name="Hentschel U."/>
            <person name="Abe I."/>
            <person name="Matsunaga S."/>
            <person name="Kalinowski J."/>
            <person name="Takeyama H."/>
            <person name="Piel J."/>
        </authorList>
    </citation>
    <scope>NUCLEOTIDE SEQUENCE [LARGE SCALE GENOMIC DNA]</scope>
    <source>
        <strain evidence="2">TSY2</strain>
    </source>
</reference>
<proteinExistence type="predicted"/>
<accession>W4LIK0</accession>
<name>W4LIK0_9BACT</name>
<organism evidence="1 2">
    <name type="scientific">Candidatus Entotheonella gemina</name>
    <dbReference type="NCBI Taxonomy" id="1429439"/>
    <lineage>
        <taxon>Bacteria</taxon>
        <taxon>Pseudomonadati</taxon>
        <taxon>Nitrospinota/Tectimicrobiota group</taxon>
        <taxon>Candidatus Tectimicrobiota</taxon>
        <taxon>Candidatus Entotheonellia</taxon>
        <taxon>Candidatus Entotheonellales</taxon>
        <taxon>Candidatus Entotheonellaceae</taxon>
        <taxon>Candidatus Entotheonella</taxon>
    </lineage>
</organism>
<dbReference type="AlphaFoldDB" id="W4LIK0"/>
<dbReference type="EMBL" id="AZHX01002092">
    <property type="protein sequence ID" value="ETW97166.1"/>
    <property type="molecule type" value="Genomic_DNA"/>
</dbReference>
<evidence type="ECO:0000313" key="1">
    <source>
        <dbReference type="EMBL" id="ETW97166.1"/>
    </source>
</evidence>
<evidence type="ECO:0000313" key="2">
    <source>
        <dbReference type="Proteomes" id="UP000019140"/>
    </source>
</evidence>
<sequence length="126" mass="15099">MSWEPKAIVVHNWPKLEETLDGRWRRRWNIVLQAPVSKSLVISKLEQELSTHENQVSIQIRGDCKVMMEVITERWGWDDDLYFYSYGLFKRVDEALGTILTIQGQKRDLWNPWLNEKLREEDEPKN</sequence>
<gene>
    <name evidence="1" type="ORF">ETSY2_45080</name>
</gene>
<dbReference type="Proteomes" id="UP000019140">
    <property type="component" value="Unassembled WGS sequence"/>
</dbReference>